<dbReference type="InterPro" id="IPR000644">
    <property type="entry name" value="CBS_dom"/>
</dbReference>
<protein>
    <submittedName>
        <fullName evidence="5">CBS domain-containing protein</fullName>
    </submittedName>
</protein>
<keyword evidence="2" id="KW-0028">Amino-acid biosynthesis</keyword>
<dbReference type="STRING" id="2200.GCA_001571405_02087"/>
<dbReference type="SUPFAM" id="SSF54631">
    <property type="entry name" value="CBS-domain pair"/>
    <property type="match status" value="1"/>
</dbReference>
<evidence type="ECO:0000256" key="2">
    <source>
        <dbReference type="ARBA" id="ARBA00023167"/>
    </source>
</evidence>
<dbReference type="PANTHER" id="PTHR43080">
    <property type="entry name" value="CBS DOMAIN-CONTAINING PROTEIN CBSX3, MITOCHONDRIAL"/>
    <property type="match status" value="1"/>
</dbReference>
<keyword evidence="1 3" id="KW-0129">CBS domain</keyword>
<dbReference type="Gene3D" id="3.10.580.10">
    <property type="entry name" value="CBS-domain"/>
    <property type="match status" value="1"/>
</dbReference>
<dbReference type="CDD" id="cd17775">
    <property type="entry name" value="CBS_pair_bact_arch"/>
    <property type="match status" value="1"/>
</dbReference>
<evidence type="ECO:0000313" key="6">
    <source>
        <dbReference type="Proteomes" id="UP000326500"/>
    </source>
</evidence>
<gene>
    <name evidence="5" type="ORF">SAMN04488571_10982</name>
</gene>
<dbReference type="InterPro" id="IPR051257">
    <property type="entry name" value="Diverse_CBS-Domain"/>
</dbReference>
<evidence type="ECO:0000256" key="1">
    <source>
        <dbReference type="ARBA" id="ARBA00023122"/>
    </source>
</evidence>
<dbReference type="AlphaFoldDB" id="A0A1G9BI38"/>
<proteinExistence type="predicted"/>
<accession>A0A1G9BI38</accession>
<dbReference type="InterPro" id="IPR046342">
    <property type="entry name" value="CBS_dom_sf"/>
</dbReference>
<dbReference type="GO" id="GO:0009086">
    <property type="term" value="P:methionine biosynthetic process"/>
    <property type="evidence" value="ECO:0007669"/>
    <property type="project" value="UniProtKB-KW"/>
</dbReference>
<feature type="domain" description="CBS" evidence="4">
    <location>
        <begin position="27"/>
        <end position="85"/>
    </location>
</feature>
<sequence length="171" mass="18515">MGYVHISYPHESVVVKEDTDMGLVKCCREQVVAVSLDTPALEVAKVMGEKNVGSVVVVTGDNRPAGILTDRDLAIRVMAQEKNPGAVRAEEIMTGNVIAFQDNMGIYEAIQKMTDAGIRRMPIIDDAGKLIGIVTMDDIIRMLGEEMAAIAKNIEKQSPPPQKLSAPIPPM</sequence>
<keyword evidence="2" id="KW-0486">Methionine biosynthesis</keyword>
<dbReference type="PANTHER" id="PTHR43080:SF2">
    <property type="entry name" value="CBS DOMAIN-CONTAINING PROTEIN"/>
    <property type="match status" value="1"/>
</dbReference>
<dbReference type="PROSITE" id="PS51371">
    <property type="entry name" value="CBS"/>
    <property type="match status" value="2"/>
</dbReference>
<reference evidence="5 6" key="1">
    <citation type="submission" date="2016-10" db="EMBL/GenBank/DDBJ databases">
        <authorList>
            <person name="Varghese N."/>
            <person name="Submissions S."/>
        </authorList>
    </citation>
    <scope>NUCLEOTIDE SEQUENCE [LARGE SCALE GENOMIC DNA]</scope>
    <source>
        <strain evidence="5 6">DSM 2373</strain>
    </source>
</reference>
<dbReference type="Proteomes" id="UP000326500">
    <property type="component" value="Unassembled WGS sequence"/>
</dbReference>
<feature type="domain" description="CBS" evidence="4">
    <location>
        <begin position="93"/>
        <end position="150"/>
    </location>
</feature>
<keyword evidence="6" id="KW-1185">Reference proteome</keyword>
<name>A0A1G9BI38_9EURY</name>
<dbReference type="Pfam" id="PF00571">
    <property type="entry name" value="CBS"/>
    <property type="match status" value="2"/>
</dbReference>
<dbReference type="EMBL" id="FNFT01000009">
    <property type="protein sequence ID" value="SDK39178.1"/>
    <property type="molecule type" value="Genomic_DNA"/>
</dbReference>
<evidence type="ECO:0000313" key="5">
    <source>
        <dbReference type="EMBL" id="SDK39178.1"/>
    </source>
</evidence>
<evidence type="ECO:0000256" key="3">
    <source>
        <dbReference type="PROSITE-ProRule" id="PRU00703"/>
    </source>
</evidence>
<evidence type="ECO:0000259" key="4">
    <source>
        <dbReference type="PROSITE" id="PS51371"/>
    </source>
</evidence>
<organism evidence="5 6">
    <name type="scientific">Methanoculleus thermophilus</name>
    <dbReference type="NCBI Taxonomy" id="2200"/>
    <lineage>
        <taxon>Archaea</taxon>
        <taxon>Methanobacteriati</taxon>
        <taxon>Methanobacteriota</taxon>
        <taxon>Stenosarchaea group</taxon>
        <taxon>Methanomicrobia</taxon>
        <taxon>Methanomicrobiales</taxon>
        <taxon>Methanomicrobiaceae</taxon>
        <taxon>Methanoculleus</taxon>
    </lineage>
</organism>
<dbReference type="SMART" id="SM00116">
    <property type="entry name" value="CBS"/>
    <property type="match status" value="2"/>
</dbReference>